<proteinExistence type="predicted"/>
<protein>
    <submittedName>
        <fullName evidence="1">Putative FAD dependent oxidoreductase</fullName>
    </submittedName>
</protein>
<dbReference type="Pfam" id="PF05834">
    <property type="entry name" value="Lycopene_cycl"/>
    <property type="match status" value="1"/>
</dbReference>
<dbReference type="OrthoDB" id="5793379at2"/>
<organism evidence="1 2">
    <name type="scientific">Glaciecola nitratireducens (strain JCM 12485 / KCTC 12276 / FR1064)</name>
    <dbReference type="NCBI Taxonomy" id="1085623"/>
    <lineage>
        <taxon>Bacteria</taxon>
        <taxon>Pseudomonadati</taxon>
        <taxon>Pseudomonadota</taxon>
        <taxon>Gammaproteobacteria</taxon>
        <taxon>Alteromonadales</taxon>
        <taxon>Alteromonadaceae</taxon>
        <taxon>Brumicola</taxon>
    </lineage>
</organism>
<accession>G4QJE6</accession>
<evidence type="ECO:0000313" key="2">
    <source>
        <dbReference type="Proteomes" id="UP000009282"/>
    </source>
</evidence>
<dbReference type="SUPFAM" id="SSF51905">
    <property type="entry name" value="FAD/NAD(P)-binding domain"/>
    <property type="match status" value="1"/>
</dbReference>
<dbReference type="Proteomes" id="UP000009282">
    <property type="component" value="Chromosome"/>
</dbReference>
<dbReference type="HOGENOM" id="CLU_042644_1_0_6"/>
<dbReference type="STRING" id="1085623.GNIT_0398"/>
<dbReference type="eggNOG" id="COG2072">
    <property type="taxonomic scope" value="Bacteria"/>
</dbReference>
<dbReference type="InterPro" id="IPR036188">
    <property type="entry name" value="FAD/NAD-bd_sf"/>
</dbReference>
<dbReference type="RefSeq" id="WP_014107430.1">
    <property type="nucleotide sequence ID" value="NC_016041.1"/>
</dbReference>
<dbReference type="AlphaFoldDB" id="G4QJE6"/>
<keyword evidence="2" id="KW-1185">Reference proteome</keyword>
<evidence type="ECO:0000313" key="1">
    <source>
        <dbReference type="EMBL" id="AEP28552.1"/>
    </source>
</evidence>
<dbReference type="Gene3D" id="3.50.50.60">
    <property type="entry name" value="FAD/NAD(P)-binding domain"/>
    <property type="match status" value="1"/>
</dbReference>
<name>G4QJE6_GLANF</name>
<dbReference type="KEGG" id="gni:GNIT_0398"/>
<sequence>MNNNGAEEQPTDLIIIGAGAAGLSLLLALKERNYPHTVKVLEQQNGPQHDRIWSFWNSKDLPFYMKAIISHEWSSWSLSTEQRQYTMSDSFYPYCSIRSEHLGALAIEHAEQETNVEIIFNCDVLSIDCNADRVFITTANGTMLAKKVVDTRPPPLHHEHNGLFQCFYGEEISINADILEPFTVKLMDQLRYSELGIEFVYVLPFSSSHALVEFTCFSITIIDKETLKARLTERLKHMFEQHDYKVLRTEQAALPMYSINHNNLNKTHKNLIYGGIAGGAMRIATGFSFLNSQRWAKQCAQALIEQGKLVPSPPINVIYRKMDTLMIRVLRNDMKIGVTIFEQMFKKVKAKRFARFMTEQATTADVISVIAAMPKRAFLRAAYNALTAAFTTLLFKRKQSPNKHNDRQQ</sequence>
<dbReference type="EMBL" id="CP003060">
    <property type="protein sequence ID" value="AEP28552.1"/>
    <property type="molecule type" value="Genomic_DNA"/>
</dbReference>
<reference evidence="1 2" key="1">
    <citation type="journal article" date="2011" name="J. Bacteriol.">
        <title>Complete genome sequence of seawater bacterium Glaciecola nitratireducens FR1064T.</title>
        <authorList>
            <person name="Bian F."/>
            <person name="Qin Q.L."/>
            <person name="Xie B.B."/>
            <person name="Shu Y.L."/>
            <person name="Zhang X.Y."/>
            <person name="Yu Y."/>
            <person name="Chen B."/>
            <person name="Chen X.L."/>
            <person name="Zhou B.C."/>
            <person name="Zhang Y.Z."/>
        </authorList>
    </citation>
    <scope>NUCLEOTIDE SEQUENCE [LARGE SCALE GENOMIC DNA]</scope>
    <source>
        <strain evidence="2">JCM 12485 / KCTC 12276 / FR1064</strain>
    </source>
</reference>
<gene>
    <name evidence="1" type="primary">lcyB</name>
    <name evidence="1" type="ordered locus">GNIT_0398</name>
</gene>